<keyword evidence="7" id="KW-1185">Reference proteome</keyword>
<reference evidence="8" key="1">
    <citation type="submission" date="2025-08" db="UniProtKB">
        <authorList>
            <consortium name="RefSeq"/>
        </authorList>
    </citation>
    <scope>IDENTIFICATION</scope>
</reference>
<dbReference type="InterPro" id="IPR011009">
    <property type="entry name" value="Kinase-like_dom_sf"/>
</dbReference>
<dbReference type="GO" id="GO:0004709">
    <property type="term" value="F:MAP kinase kinase kinase activity"/>
    <property type="evidence" value="ECO:0007669"/>
    <property type="project" value="TreeGrafter"/>
</dbReference>
<dbReference type="Gene3D" id="3.30.200.20">
    <property type="entry name" value="Phosphorylase Kinase, domain 1"/>
    <property type="match status" value="1"/>
</dbReference>
<dbReference type="Gene3D" id="1.10.510.10">
    <property type="entry name" value="Transferase(Phosphotransferase) domain 1"/>
    <property type="match status" value="1"/>
</dbReference>
<evidence type="ECO:0000313" key="7">
    <source>
        <dbReference type="Proteomes" id="UP000515152"/>
    </source>
</evidence>
<dbReference type="PANTHER" id="PTHR44329:SF288">
    <property type="entry name" value="MITOGEN-ACTIVATED PROTEIN KINASE KINASE KINASE 20"/>
    <property type="match status" value="1"/>
</dbReference>
<dbReference type="InterPro" id="IPR001245">
    <property type="entry name" value="Ser-Thr/Tyr_kinase_cat_dom"/>
</dbReference>
<accession>A0A8M1KGW6</accession>
<keyword evidence="5" id="KW-0175">Coiled coil</keyword>
<dbReference type="PRINTS" id="PR00109">
    <property type="entry name" value="TYRKINASE"/>
</dbReference>
<evidence type="ECO:0000313" key="8">
    <source>
        <dbReference type="RefSeq" id="XP_042561553.1"/>
    </source>
</evidence>
<dbReference type="RefSeq" id="XP_042561553.1">
    <property type="nucleotide sequence ID" value="XM_042705619.1"/>
</dbReference>
<proteinExistence type="predicted"/>
<protein>
    <submittedName>
        <fullName evidence="8">Mitogen-activated protein kinase kinase kinase 20-like isoform X2</fullName>
    </submittedName>
</protein>
<dbReference type="AlphaFoldDB" id="A0A8M1KGW6"/>
<keyword evidence="1" id="KW-0808">Transferase</keyword>
<dbReference type="FunFam" id="1.10.510.10:FF:000243">
    <property type="entry name" value="mitogen-activated protein kinase kinase kinase 20 isoform X2"/>
    <property type="match status" value="1"/>
</dbReference>
<keyword evidence="2" id="KW-0547">Nucleotide-binding</keyword>
<evidence type="ECO:0000256" key="2">
    <source>
        <dbReference type="ARBA" id="ARBA00022741"/>
    </source>
</evidence>
<dbReference type="PROSITE" id="PS00108">
    <property type="entry name" value="PROTEIN_KINASE_ST"/>
    <property type="match status" value="1"/>
</dbReference>
<sequence length="439" mass="49627">MSSLSASFVQINFDDIHFYENCGGGSFGSVYRARWISQDKEVAVKKLLKIEKEAEILSVLSHRNIIQFYGAVLEAPNYGIVTEYASGGSLYEFLSSAESEAIDMKQIMTWAMDIAKGMHYLHSEAPVKVIHRDLKSRNVVLTADKILKICDFGASRFLSHTTHMSLVGTFPWMAPEVIQSLPVSETCDTYSYGVVLWEMLTREIPFKGLEGLQVAWLVVEKNERLTIPSSCPASFAGLMRSCWGTDPKDRPTFKQILLTLESMWNDSQLPEQCNSFLNNKAEWRCEIEATLERLKKLERDLSSKEQELKERERRLKLWERQLVEQSNTPQFLPLAKKISAESFFESKTEESKSSEMSCQFSSSSSSNGQVDRLSLQAMMKGFEDMFALDMAGPVLHSGMQVNMQSKQNSTSRSTVVREGRKITTAVGLGELNWSDDDSD</sequence>
<evidence type="ECO:0000259" key="6">
    <source>
        <dbReference type="PROSITE" id="PS50011"/>
    </source>
</evidence>
<evidence type="ECO:0000256" key="5">
    <source>
        <dbReference type="SAM" id="Coils"/>
    </source>
</evidence>
<organism evidence="7 8">
    <name type="scientific">Clupea harengus</name>
    <name type="common">Atlantic herring</name>
    <dbReference type="NCBI Taxonomy" id="7950"/>
    <lineage>
        <taxon>Eukaryota</taxon>
        <taxon>Metazoa</taxon>
        <taxon>Chordata</taxon>
        <taxon>Craniata</taxon>
        <taxon>Vertebrata</taxon>
        <taxon>Euteleostomi</taxon>
        <taxon>Actinopterygii</taxon>
        <taxon>Neopterygii</taxon>
        <taxon>Teleostei</taxon>
        <taxon>Clupei</taxon>
        <taxon>Clupeiformes</taxon>
        <taxon>Clupeoidei</taxon>
        <taxon>Clupeidae</taxon>
        <taxon>Clupea</taxon>
    </lineage>
</organism>
<dbReference type="SUPFAM" id="SSF56112">
    <property type="entry name" value="Protein kinase-like (PK-like)"/>
    <property type="match status" value="1"/>
</dbReference>
<dbReference type="PROSITE" id="PS50011">
    <property type="entry name" value="PROTEIN_KINASE_DOM"/>
    <property type="match status" value="1"/>
</dbReference>
<evidence type="ECO:0000256" key="3">
    <source>
        <dbReference type="ARBA" id="ARBA00022777"/>
    </source>
</evidence>
<evidence type="ECO:0000256" key="1">
    <source>
        <dbReference type="ARBA" id="ARBA00022679"/>
    </source>
</evidence>
<feature type="coiled-coil region" evidence="5">
    <location>
        <begin position="280"/>
        <end position="328"/>
    </location>
</feature>
<dbReference type="InterPro" id="IPR051681">
    <property type="entry name" value="Ser/Thr_Kinases-Pseudokinases"/>
</dbReference>
<dbReference type="GO" id="GO:0005524">
    <property type="term" value="F:ATP binding"/>
    <property type="evidence" value="ECO:0007669"/>
    <property type="project" value="UniProtKB-KW"/>
</dbReference>
<name>A0A8M1KGW6_CLUHA</name>
<dbReference type="InterPro" id="IPR000719">
    <property type="entry name" value="Prot_kinase_dom"/>
</dbReference>
<feature type="domain" description="Protein kinase" evidence="6">
    <location>
        <begin position="16"/>
        <end position="277"/>
    </location>
</feature>
<dbReference type="GeneID" id="122130830"/>
<evidence type="ECO:0000256" key="4">
    <source>
        <dbReference type="ARBA" id="ARBA00022840"/>
    </source>
</evidence>
<keyword evidence="4" id="KW-0067">ATP-binding</keyword>
<dbReference type="PANTHER" id="PTHR44329">
    <property type="entry name" value="SERINE/THREONINE-PROTEIN KINASE TNNI3K-RELATED"/>
    <property type="match status" value="1"/>
</dbReference>
<dbReference type="SMART" id="SM00220">
    <property type="entry name" value="S_TKc"/>
    <property type="match status" value="1"/>
</dbReference>
<dbReference type="GO" id="GO:0005737">
    <property type="term" value="C:cytoplasm"/>
    <property type="evidence" value="ECO:0007669"/>
    <property type="project" value="TreeGrafter"/>
</dbReference>
<dbReference type="Pfam" id="PF07714">
    <property type="entry name" value="PK_Tyr_Ser-Thr"/>
    <property type="match status" value="1"/>
</dbReference>
<keyword evidence="3" id="KW-0418">Kinase</keyword>
<dbReference type="Proteomes" id="UP000515152">
    <property type="component" value="Unplaced"/>
</dbReference>
<gene>
    <name evidence="8" type="primary">LOC122130830</name>
</gene>
<dbReference type="InterPro" id="IPR008271">
    <property type="entry name" value="Ser/Thr_kinase_AS"/>
</dbReference>
<dbReference type="FunFam" id="3.30.200.20:FF:000220">
    <property type="entry name" value="mitogen-activated protein kinase kinase kinase 20 isoform X1"/>
    <property type="match status" value="1"/>
</dbReference>